<dbReference type="InterPro" id="IPR007890">
    <property type="entry name" value="CHASE2"/>
</dbReference>
<keyword evidence="1" id="KW-0812">Transmembrane</keyword>
<proteinExistence type="predicted"/>
<dbReference type="InterPro" id="IPR001633">
    <property type="entry name" value="EAL_dom"/>
</dbReference>
<dbReference type="SMART" id="SM01080">
    <property type="entry name" value="CHASE2"/>
    <property type="match status" value="1"/>
</dbReference>
<dbReference type="Pfam" id="PF05226">
    <property type="entry name" value="CHASE2"/>
    <property type="match status" value="1"/>
</dbReference>
<dbReference type="Gene3D" id="3.20.20.450">
    <property type="entry name" value="EAL domain"/>
    <property type="match status" value="1"/>
</dbReference>
<sequence>MFSRKLSFLESWVKMCHQVSGMLRDKGNILPTSVRLSPALLTSLIVTLFVVGCQKLGGLESFELRMFDAFVCLRPIPDSDPNLLIVAITEEDIQSQKQWPLTDRILAQVFAKLQQHQPNVIGLDLYRDLPQEPGGKELLKQLKADNIIVITKIGNPKNPSVPPPPGIERERIGFNDLVLDSDGVVRRQLLFASGQDKQTVFAFSLQMALTYLKNQGIEPKNNSRYPEYMELGKTTFFSLKSGDGGYGNIDDRGYQILLNYRAPEVARIVSISEVLSNQVNPDWIKNKVILIGTTAPSIPDAFLTPYSIKAAENFKMPGVLIHGQMVSQIINAALNNPSQKAHLILGSQILVFRSNLFVFLPQYLEIVWIGIWAMVGGISMWRIRHPLNQGLALMGGILSLLVTSYGLFLLNAWVPIIAPIFSLFLAGTGIIAYKQIHNSLHDSLTQLPNRTLFLDRVGWAISKTKHSQSQCAVLFLNIDRFKRINDSLGYEAGNQLLIEMVQRMKTCLRNQDMIARLGGDEFAILIEQLKPYQNAVFVAERIHNALLSPFQLNHHDIFMSLSIGIALSETAENRADYLLRNAHTAMYRARSLGKGMIQVFEQTMHVNGIEQLKLETSLRLALERQEFVLYYQPVVSLNLGQIVGFEALIRWQHPEEGLITPEGFIAVAKETGLIVPMGKWAIQEACHQLKLWQDQFHGQPELIVGVNLSARQFVQQDLIEQIQEIIEISEINPTGLRLEITESVIMDDVDATINLLKKLKSLGLKLSIDDFGTGFSSLSYLPRFPIDTIKIDRSFVGQMETDDGGENLAIVRTIIRLAHALNKDVVAEGVETASQLAQLRSLGCEYAQGYFFLKPVPADIVTAFVESHPQWDSNHQDS</sequence>
<dbReference type="Pfam" id="PF00990">
    <property type="entry name" value="GGDEF"/>
    <property type="match status" value="1"/>
</dbReference>
<dbReference type="NCBIfam" id="TIGR00254">
    <property type="entry name" value="GGDEF"/>
    <property type="match status" value="1"/>
</dbReference>
<protein>
    <submittedName>
        <fullName evidence="4">Diguanylate cyclase/phosphodiesterase</fullName>
    </submittedName>
</protein>
<dbReference type="STRING" id="671072.PL921480113"/>
<keyword evidence="1" id="KW-0472">Membrane</keyword>
<name>A0A1J1LTS3_9CYAN</name>
<dbReference type="InterPro" id="IPR035919">
    <property type="entry name" value="EAL_sf"/>
</dbReference>
<dbReference type="PANTHER" id="PTHR33121:SF70">
    <property type="entry name" value="SIGNALING PROTEIN YKOW"/>
    <property type="match status" value="1"/>
</dbReference>
<dbReference type="InterPro" id="IPR043128">
    <property type="entry name" value="Rev_trsase/Diguanyl_cyclase"/>
</dbReference>
<dbReference type="CDD" id="cd01948">
    <property type="entry name" value="EAL"/>
    <property type="match status" value="1"/>
</dbReference>
<organism evidence="4 5">
    <name type="scientific">Planktothrix tepida PCC 9214</name>
    <dbReference type="NCBI Taxonomy" id="671072"/>
    <lineage>
        <taxon>Bacteria</taxon>
        <taxon>Bacillati</taxon>
        <taxon>Cyanobacteriota</taxon>
        <taxon>Cyanophyceae</taxon>
        <taxon>Oscillatoriophycideae</taxon>
        <taxon>Oscillatoriales</taxon>
        <taxon>Microcoleaceae</taxon>
        <taxon>Planktothrix</taxon>
    </lineage>
</organism>
<dbReference type="InterPro" id="IPR050706">
    <property type="entry name" value="Cyclic-di-GMP_PDE-like"/>
</dbReference>
<dbReference type="SMART" id="SM00052">
    <property type="entry name" value="EAL"/>
    <property type="match status" value="1"/>
</dbReference>
<dbReference type="GO" id="GO:0071111">
    <property type="term" value="F:cyclic-guanylate-specific phosphodiesterase activity"/>
    <property type="evidence" value="ECO:0007669"/>
    <property type="project" value="InterPro"/>
</dbReference>
<dbReference type="EMBL" id="CZDF01000188">
    <property type="protein sequence ID" value="CUR36003.1"/>
    <property type="molecule type" value="Genomic_DNA"/>
</dbReference>
<dbReference type="SMART" id="SM00267">
    <property type="entry name" value="GGDEF"/>
    <property type="match status" value="1"/>
</dbReference>
<reference evidence="5" key="1">
    <citation type="submission" date="2015-10" db="EMBL/GenBank/DDBJ databases">
        <authorList>
            <person name="Regsiter A."/>
            <person name="william w."/>
        </authorList>
    </citation>
    <scope>NUCLEOTIDE SEQUENCE [LARGE SCALE GENOMIC DNA]</scope>
</reference>
<dbReference type="InterPro" id="IPR029787">
    <property type="entry name" value="Nucleotide_cyclase"/>
</dbReference>
<dbReference type="PROSITE" id="PS50883">
    <property type="entry name" value="EAL"/>
    <property type="match status" value="1"/>
</dbReference>
<dbReference type="AlphaFoldDB" id="A0A1J1LTS3"/>
<evidence type="ECO:0000259" key="3">
    <source>
        <dbReference type="PROSITE" id="PS50887"/>
    </source>
</evidence>
<dbReference type="Gene3D" id="3.30.70.270">
    <property type="match status" value="1"/>
</dbReference>
<gene>
    <name evidence="4" type="ORF">PL921480113</name>
</gene>
<feature type="domain" description="GGDEF" evidence="3">
    <location>
        <begin position="469"/>
        <end position="602"/>
    </location>
</feature>
<evidence type="ECO:0000256" key="1">
    <source>
        <dbReference type="SAM" id="Phobius"/>
    </source>
</evidence>
<dbReference type="InterPro" id="IPR000160">
    <property type="entry name" value="GGDEF_dom"/>
</dbReference>
<feature type="transmembrane region" description="Helical" evidence="1">
    <location>
        <begin position="390"/>
        <end position="410"/>
    </location>
</feature>
<evidence type="ECO:0000313" key="5">
    <source>
        <dbReference type="Proteomes" id="UP000184315"/>
    </source>
</evidence>
<feature type="domain" description="EAL" evidence="2">
    <location>
        <begin position="611"/>
        <end position="869"/>
    </location>
</feature>
<evidence type="ECO:0000259" key="2">
    <source>
        <dbReference type="PROSITE" id="PS50883"/>
    </source>
</evidence>
<keyword evidence="5" id="KW-1185">Reference proteome</keyword>
<dbReference type="PROSITE" id="PS50887">
    <property type="entry name" value="GGDEF"/>
    <property type="match status" value="1"/>
</dbReference>
<dbReference type="Proteomes" id="UP000184315">
    <property type="component" value="Unassembled WGS sequence"/>
</dbReference>
<dbReference type="SUPFAM" id="SSF141868">
    <property type="entry name" value="EAL domain-like"/>
    <property type="match status" value="1"/>
</dbReference>
<feature type="transmembrane region" description="Helical" evidence="1">
    <location>
        <begin position="366"/>
        <end position="383"/>
    </location>
</feature>
<dbReference type="Pfam" id="PF00563">
    <property type="entry name" value="EAL"/>
    <property type="match status" value="1"/>
</dbReference>
<accession>A0A1J1LTS3</accession>
<dbReference type="FunFam" id="3.20.20.450:FF:000001">
    <property type="entry name" value="Cyclic di-GMP phosphodiesterase yahA"/>
    <property type="match status" value="1"/>
</dbReference>
<dbReference type="CDD" id="cd01949">
    <property type="entry name" value="GGDEF"/>
    <property type="match status" value="1"/>
</dbReference>
<dbReference type="PANTHER" id="PTHR33121">
    <property type="entry name" value="CYCLIC DI-GMP PHOSPHODIESTERASE PDEF"/>
    <property type="match status" value="1"/>
</dbReference>
<evidence type="ECO:0000313" key="4">
    <source>
        <dbReference type="EMBL" id="CUR36003.1"/>
    </source>
</evidence>
<keyword evidence="1" id="KW-1133">Transmembrane helix</keyword>
<dbReference type="SUPFAM" id="SSF55073">
    <property type="entry name" value="Nucleotide cyclase"/>
    <property type="match status" value="1"/>
</dbReference>